<dbReference type="STRING" id="743788.S8EIC6"/>
<organism evidence="2 3">
    <name type="scientific">Fomitopsis schrenkii</name>
    <name type="common">Brown rot fungus</name>
    <dbReference type="NCBI Taxonomy" id="2126942"/>
    <lineage>
        <taxon>Eukaryota</taxon>
        <taxon>Fungi</taxon>
        <taxon>Dikarya</taxon>
        <taxon>Basidiomycota</taxon>
        <taxon>Agaricomycotina</taxon>
        <taxon>Agaricomycetes</taxon>
        <taxon>Polyporales</taxon>
        <taxon>Fomitopsis</taxon>
    </lineage>
</organism>
<evidence type="ECO:0000313" key="2">
    <source>
        <dbReference type="EMBL" id="EPT04917.1"/>
    </source>
</evidence>
<proteinExistence type="predicted"/>
<dbReference type="AlphaFoldDB" id="S8EIC6"/>
<dbReference type="InterPro" id="IPR050830">
    <property type="entry name" value="Fungal_FAS"/>
</dbReference>
<dbReference type="Proteomes" id="UP000015241">
    <property type="component" value="Unassembled WGS sequence"/>
</dbReference>
<evidence type="ECO:0000256" key="1">
    <source>
        <dbReference type="ARBA" id="ARBA00022679"/>
    </source>
</evidence>
<dbReference type="InParanoid" id="S8EIC6"/>
<dbReference type="PANTHER" id="PTHR10982:SF21">
    <property type="entry name" value="FATTY ACID SYNTHASE SUBUNIT BETA"/>
    <property type="match status" value="1"/>
</dbReference>
<reference evidence="2 3" key="1">
    <citation type="journal article" date="2012" name="Science">
        <title>The Paleozoic origin of enzymatic lignin decomposition reconstructed from 31 fungal genomes.</title>
        <authorList>
            <person name="Floudas D."/>
            <person name="Binder M."/>
            <person name="Riley R."/>
            <person name="Barry K."/>
            <person name="Blanchette R.A."/>
            <person name="Henrissat B."/>
            <person name="Martinez A.T."/>
            <person name="Otillar R."/>
            <person name="Spatafora J.W."/>
            <person name="Yadav J.S."/>
            <person name="Aerts A."/>
            <person name="Benoit I."/>
            <person name="Boyd A."/>
            <person name="Carlson A."/>
            <person name="Copeland A."/>
            <person name="Coutinho P.M."/>
            <person name="de Vries R.P."/>
            <person name="Ferreira P."/>
            <person name="Findley K."/>
            <person name="Foster B."/>
            <person name="Gaskell J."/>
            <person name="Glotzer D."/>
            <person name="Gorecki P."/>
            <person name="Heitman J."/>
            <person name="Hesse C."/>
            <person name="Hori C."/>
            <person name="Igarashi K."/>
            <person name="Jurgens J.A."/>
            <person name="Kallen N."/>
            <person name="Kersten P."/>
            <person name="Kohler A."/>
            <person name="Kuees U."/>
            <person name="Kumar T.K.A."/>
            <person name="Kuo A."/>
            <person name="LaButti K."/>
            <person name="Larrondo L.F."/>
            <person name="Lindquist E."/>
            <person name="Ling A."/>
            <person name="Lombard V."/>
            <person name="Lucas S."/>
            <person name="Lundell T."/>
            <person name="Martin R."/>
            <person name="McLaughlin D.J."/>
            <person name="Morgenstern I."/>
            <person name="Morin E."/>
            <person name="Murat C."/>
            <person name="Nagy L.G."/>
            <person name="Nolan M."/>
            <person name="Ohm R.A."/>
            <person name="Patyshakuliyeva A."/>
            <person name="Rokas A."/>
            <person name="Ruiz-Duenas F.J."/>
            <person name="Sabat G."/>
            <person name="Salamov A."/>
            <person name="Samejima M."/>
            <person name="Schmutz J."/>
            <person name="Slot J.C."/>
            <person name="St John F."/>
            <person name="Stenlid J."/>
            <person name="Sun H."/>
            <person name="Sun S."/>
            <person name="Syed K."/>
            <person name="Tsang A."/>
            <person name="Wiebenga A."/>
            <person name="Young D."/>
            <person name="Pisabarro A."/>
            <person name="Eastwood D.C."/>
            <person name="Martin F."/>
            <person name="Cullen D."/>
            <person name="Grigoriev I.V."/>
            <person name="Hibbett D.S."/>
        </authorList>
    </citation>
    <scope>NUCLEOTIDE SEQUENCE</scope>
    <source>
        <strain evidence="3">FP-58527</strain>
    </source>
</reference>
<dbReference type="eggNOG" id="ENOG502QQJX">
    <property type="taxonomic scope" value="Eukaryota"/>
</dbReference>
<dbReference type="GO" id="GO:0016740">
    <property type="term" value="F:transferase activity"/>
    <property type="evidence" value="ECO:0007669"/>
    <property type="project" value="UniProtKB-KW"/>
</dbReference>
<name>S8EIC6_FOMSC</name>
<dbReference type="EMBL" id="KE504125">
    <property type="protein sequence ID" value="EPT04917.1"/>
    <property type="molecule type" value="Genomic_DNA"/>
</dbReference>
<keyword evidence="1" id="KW-0808">Transferase</keyword>
<sequence length="270" mass="29985">MLLVAGLALKDLEKHVASTNKHLPENSQLCMLLHNAPRVFVRAQSGLDQRKIPFSQRKPVFSVGFLAVGVPYYREYLGGMTEKILRITGEELWKKEDLGMVVVTPKLVPISTVRSIRSRASSSRRGDSPRAAIARICQRPVVVPVRMSFAAPARQSLPHTRISTLGPYARACVQLSEQQHAPRAAIARVPRPRLMRSTSARGLSGVGPITARNLNGRGVHVIIVGNKAKGIVELYDTQKVQKEEWWSKKFIPSLLNTSDGKIHFDTPFSR</sequence>
<dbReference type="Gene3D" id="3.30.70.3320">
    <property type="match status" value="2"/>
</dbReference>
<gene>
    <name evidence="2" type="ORF">FOMPIDRAFT_1045589</name>
</gene>
<dbReference type="OrthoDB" id="3247232at2759"/>
<keyword evidence="3" id="KW-1185">Reference proteome</keyword>
<evidence type="ECO:0000313" key="3">
    <source>
        <dbReference type="Proteomes" id="UP000015241"/>
    </source>
</evidence>
<dbReference type="HOGENOM" id="CLU_1030725_0_0_1"/>
<dbReference type="PANTHER" id="PTHR10982">
    <property type="entry name" value="MALONYL COA-ACYL CARRIER PROTEIN TRANSACYLASE"/>
    <property type="match status" value="1"/>
</dbReference>
<protein>
    <submittedName>
        <fullName evidence="2">Uncharacterized protein</fullName>
    </submittedName>
</protein>
<accession>S8EIC6</accession>